<dbReference type="Pfam" id="PF00766">
    <property type="entry name" value="ETF_alpha"/>
    <property type="match status" value="1"/>
</dbReference>
<dbReference type="SUPFAM" id="SSF56645">
    <property type="entry name" value="Acyl-CoA dehydrogenase NM domain-like"/>
    <property type="match status" value="1"/>
</dbReference>
<feature type="domain" description="Acyl-CoA dehydrogenase/oxidase C-terminal" evidence="7">
    <location>
        <begin position="222"/>
        <end position="368"/>
    </location>
</feature>
<evidence type="ECO:0000259" key="10">
    <source>
        <dbReference type="Pfam" id="PF02771"/>
    </source>
</evidence>
<feature type="domain" description="Acyl-CoA dehydrogenase/oxidase N-terminal" evidence="10">
    <location>
        <begin position="8"/>
        <end position="115"/>
    </location>
</feature>
<name>A0A095Z4F9_9FIRM</name>
<dbReference type="FunFam" id="1.10.540.10:FF:000002">
    <property type="entry name" value="Acyl-CoA dehydrogenase FadE19"/>
    <property type="match status" value="1"/>
</dbReference>
<evidence type="ECO:0000313" key="11">
    <source>
        <dbReference type="EMBL" id="KGF03334.1"/>
    </source>
</evidence>
<dbReference type="RefSeq" id="WP_037328501.1">
    <property type="nucleotide sequence ID" value="NZ_JRMW01000040.1"/>
</dbReference>
<dbReference type="PANTHER" id="PTHR43884">
    <property type="entry name" value="ACYL-COA DEHYDROGENASE"/>
    <property type="match status" value="1"/>
</dbReference>
<evidence type="ECO:0000259" key="9">
    <source>
        <dbReference type="Pfam" id="PF02770"/>
    </source>
</evidence>
<proteinExistence type="inferred from homology"/>
<evidence type="ECO:0000256" key="4">
    <source>
        <dbReference type="ARBA" id="ARBA00022827"/>
    </source>
</evidence>
<dbReference type="Gene3D" id="1.20.140.10">
    <property type="entry name" value="Butyryl-CoA Dehydrogenase, subunit A, domain 3"/>
    <property type="match status" value="1"/>
</dbReference>
<evidence type="ECO:0000259" key="8">
    <source>
        <dbReference type="Pfam" id="PF00766"/>
    </source>
</evidence>
<reference evidence="11 12" key="1">
    <citation type="submission" date="2014-07" db="EMBL/GenBank/DDBJ databases">
        <authorList>
            <person name="McCorrison J."/>
            <person name="Sanka R."/>
            <person name="Torralba M."/>
            <person name="Gillis M."/>
            <person name="Haft D.H."/>
            <person name="Methe B."/>
            <person name="Sutton G."/>
            <person name="Nelson K.E."/>
        </authorList>
    </citation>
    <scope>NUCLEOTIDE SEQUENCE [LARGE SCALE GENOMIC DNA]</scope>
    <source>
        <strain evidence="11 12">S7-1-13</strain>
    </source>
</reference>
<dbReference type="Pfam" id="PF00441">
    <property type="entry name" value="Acyl-CoA_dh_1"/>
    <property type="match status" value="1"/>
</dbReference>
<protein>
    <recommendedName>
        <fullName evidence="13">Acyl-CoA dehydrogenase</fullName>
    </recommendedName>
</protein>
<dbReference type="EMBL" id="JRMW01000040">
    <property type="protein sequence ID" value="KGF03334.1"/>
    <property type="molecule type" value="Genomic_DNA"/>
</dbReference>
<dbReference type="InterPro" id="IPR009100">
    <property type="entry name" value="AcylCoA_DH/oxidase_NM_dom_sf"/>
</dbReference>
<feature type="domain" description="Electron transfer flavoprotein alpha subunit C-terminal" evidence="8">
    <location>
        <begin position="435"/>
        <end position="514"/>
    </location>
</feature>
<dbReference type="GO" id="GO:0003995">
    <property type="term" value="F:acyl-CoA dehydrogenase activity"/>
    <property type="evidence" value="ECO:0007669"/>
    <property type="project" value="TreeGrafter"/>
</dbReference>
<dbReference type="Proteomes" id="UP000029579">
    <property type="component" value="Unassembled WGS sequence"/>
</dbReference>
<dbReference type="OrthoDB" id="9802447at2"/>
<dbReference type="PANTHER" id="PTHR43884:SF12">
    <property type="entry name" value="ISOVALERYL-COA DEHYDROGENASE, MITOCHONDRIAL-RELATED"/>
    <property type="match status" value="1"/>
</dbReference>
<feature type="domain" description="Acyl-CoA oxidase/dehydrogenase middle" evidence="9">
    <location>
        <begin position="129"/>
        <end position="209"/>
    </location>
</feature>
<comment type="similarity">
    <text evidence="2 6">Belongs to the acyl-CoA dehydrogenase family.</text>
</comment>
<evidence type="ECO:0000256" key="6">
    <source>
        <dbReference type="RuleBase" id="RU362125"/>
    </source>
</evidence>
<organism evidence="11 12">
    <name type="scientific">Anaerococcus lactolyticus S7-1-13</name>
    <dbReference type="NCBI Taxonomy" id="1284686"/>
    <lineage>
        <taxon>Bacteria</taxon>
        <taxon>Bacillati</taxon>
        <taxon>Bacillota</taxon>
        <taxon>Tissierellia</taxon>
        <taxon>Tissierellales</taxon>
        <taxon>Peptoniphilaceae</taxon>
        <taxon>Anaerococcus</taxon>
    </lineage>
</organism>
<keyword evidence="4 6" id="KW-0274">FAD</keyword>
<evidence type="ECO:0000256" key="1">
    <source>
        <dbReference type="ARBA" id="ARBA00001974"/>
    </source>
</evidence>
<evidence type="ECO:0000313" key="12">
    <source>
        <dbReference type="Proteomes" id="UP000029579"/>
    </source>
</evidence>
<dbReference type="Gene3D" id="3.40.50.1220">
    <property type="entry name" value="TPP-binding domain"/>
    <property type="match status" value="1"/>
</dbReference>
<dbReference type="SUPFAM" id="SSF47203">
    <property type="entry name" value="Acyl-CoA dehydrogenase C-terminal domain-like"/>
    <property type="match status" value="1"/>
</dbReference>
<accession>A0A095Z4F9</accession>
<dbReference type="InterPro" id="IPR046373">
    <property type="entry name" value="Acyl-CoA_Oxase/DH_mid-dom_sf"/>
</dbReference>
<comment type="cofactor">
    <cofactor evidence="1 6">
        <name>FAD</name>
        <dbReference type="ChEBI" id="CHEBI:57692"/>
    </cofactor>
</comment>
<dbReference type="eggNOG" id="COG2025">
    <property type="taxonomic scope" value="Bacteria"/>
</dbReference>
<keyword evidence="5 6" id="KW-0560">Oxidoreductase</keyword>
<sequence length="556" mass="60856">MTYKLAKDTKDFRKFVRDFSEEKLRPLASYMQEAFPKEVLKEIGEAGLLSIPFEEKFGGAGLSFENYAIAIEELARINSGLASLVIAHTSLATWPINAFGNDKQKEKYLKLFLDGKNLAGLGHYEEDEEIKTTATDEGDYFLLNGKKILVTNARLANYYLITALTNPRDKENGLSLFILDKDCPGLSFSKTYDNLGSRSAITGDLILKDARVPKENLLGELNKGVTYMEEIFEASNLATAALALGLGDASCEASQAYLQSGLKSFKARKAAKVNRPILASMATDLKAAQMMVRDAALKMDAKAEFYGKDTSMAKLFASRLAEDLTSKALDMCGGISSQATDLETLYRDAKVCQIYDGSSDLMKEMIATYILDKKEVKKATKAEDAVKKEPVKVEERKKEVFVGDVRKAVKNVVAALLADGIKLKKDPVDLEGPVDSCERVVAVGMGLGDKQNLEMVKELAKLTGSVLGASRPAAQVRHYVSDDHYIGVSGKKFAGELYFGIGISGALQHLKGIEAARKVVVINNDEGAQFFKNCDYGIVGDFTEVLPILIEEIKNL</sequence>
<comment type="caution">
    <text evidence="11">The sequence shown here is derived from an EMBL/GenBank/DDBJ whole genome shotgun (WGS) entry which is preliminary data.</text>
</comment>
<dbReference type="eggNOG" id="COG1960">
    <property type="taxonomic scope" value="Bacteria"/>
</dbReference>
<dbReference type="Gene3D" id="2.40.110.10">
    <property type="entry name" value="Butyryl-CoA Dehydrogenase, subunit A, domain 2"/>
    <property type="match status" value="1"/>
</dbReference>
<dbReference type="SUPFAM" id="SSF52467">
    <property type="entry name" value="DHS-like NAD/FAD-binding domain"/>
    <property type="match status" value="1"/>
</dbReference>
<dbReference type="GO" id="GO:0050660">
    <property type="term" value="F:flavin adenine dinucleotide binding"/>
    <property type="evidence" value="ECO:0007669"/>
    <property type="project" value="InterPro"/>
</dbReference>
<dbReference type="InterPro" id="IPR013786">
    <property type="entry name" value="AcylCoA_DH/ox_N"/>
</dbReference>
<keyword evidence="3 6" id="KW-0285">Flavoprotein</keyword>
<evidence type="ECO:0008006" key="13">
    <source>
        <dbReference type="Google" id="ProtNLM"/>
    </source>
</evidence>
<evidence type="ECO:0000256" key="2">
    <source>
        <dbReference type="ARBA" id="ARBA00009347"/>
    </source>
</evidence>
<dbReference type="InterPro" id="IPR014731">
    <property type="entry name" value="ETF_asu_C"/>
</dbReference>
<dbReference type="Pfam" id="PF02771">
    <property type="entry name" value="Acyl-CoA_dh_N"/>
    <property type="match status" value="1"/>
</dbReference>
<dbReference type="AlphaFoldDB" id="A0A095Z4F9"/>
<dbReference type="InterPro" id="IPR009075">
    <property type="entry name" value="AcylCo_DH/oxidase_C"/>
</dbReference>
<dbReference type="Pfam" id="PF02770">
    <property type="entry name" value="Acyl-CoA_dh_M"/>
    <property type="match status" value="1"/>
</dbReference>
<gene>
    <name evidence="11" type="ORF">HMPREF1630_07785</name>
</gene>
<dbReference type="InterPro" id="IPR006091">
    <property type="entry name" value="Acyl-CoA_Oxase/DH_mid-dom"/>
</dbReference>
<dbReference type="InterPro" id="IPR037069">
    <property type="entry name" value="AcylCoA_DH/ox_N_sf"/>
</dbReference>
<evidence type="ECO:0000256" key="3">
    <source>
        <dbReference type="ARBA" id="ARBA00022630"/>
    </source>
</evidence>
<evidence type="ECO:0000256" key="5">
    <source>
        <dbReference type="ARBA" id="ARBA00023002"/>
    </source>
</evidence>
<dbReference type="InterPro" id="IPR029035">
    <property type="entry name" value="DHS-like_NAD/FAD-binding_dom"/>
</dbReference>
<dbReference type="InterPro" id="IPR036250">
    <property type="entry name" value="AcylCo_DH-like_C"/>
</dbReference>
<evidence type="ECO:0000259" key="7">
    <source>
        <dbReference type="Pfam" id="PF00441"/>
    </source>
</evidence>
<dbReference type="Gene3D" id="1.10.540.10">
    <property type="entry name" value="Acyl-CoA dehydrogenase/oxidase, N-terminal domain"/>
    <property type="match status" value="1"/>
</dbReference>